<dbReference type="SMART" id="SM00267">
    <property type="entry name" value="GGDEF"/>
    <property type="match status" value="1"/>
</dbReference>
<evidence type="ECO:0000259" key="3">
    <source>
        <dbReference type="PROSITE" id="PS50887"/>
    </source>
</evidence>
<dbReference type="PROSITE" id="PS50887">
    <property type="entry name" value="GGDEF"/>
    <property type="match status" value="1"/>
</dbReference>
<feature type="transmembrane region" description="Helical" evidence="1">
    <location>
        <begin position="125"/>
        <end position="144"/>
    </location>
</feature>
<protein>
    <submittedName>
        <fullName evidence="4">Diguanylate cyclase</fullName>
    </submittedName>
</protein>
<dbReference type="SUPFAM" id="SSF55073">
    <property type="entry name" value="Nucleotide cyclase"/>
    <property type="match status" value="1"/>
</dbReference>
<feature type="transmembrane region" description="Helical" evidence="1">
    <location>
        <begin position="71"/>
        <end position="95"/>
    </location>
</feature>
<name>A0ABS8DMQ4_9GAMM</name>
<dbReference type="Pfam" id="PF00990">
    <property type="entry name" value="GGDEF"/>
    <property type="match status" value="1"/>
</dbReference>
<organism evidence="4 5">
    <name type="scientific">Vreelandella malpeensis</name>
    <dbReference type="NCBI Taxonomy" id="1172368"/>
    <lineage>
        <taxon>Bacteria</taxon>
        <taxon>Pseudomonadati</taxon>
        <taxon>Pseudomonadota</taxon>
        <taxon>Gammaproteobacteria</taxon>
        <taxon>Oceanospirillales</taxon>
        <taxon>Halomonadaceae</taxon>
        <taxon>Vreelandella</taxon>
    </lineage>
</organism>
<dbReference type="CDD" id="cd01949">
    <property type="entry name" value="GGDEF"/>
    <property type="match status" value="1"/>
</dbReference>
<dbReference type="Proteomes" id="UP001319882">
    <property type="component" value="Unassembled WGS sequence"/>
</dbReference>
<dbReference type="PROSITE" id="PS50112">
    <property type="entry name" value="PAS"/>
    <property type="match status" value="1"/>
</dbReference>
<accession>A0ABS8DMQ4</accession>
<dbReference type="PANTHER" id="PTHR44757:SF2">
    <property type="entry name" value="BIOFILM ARCHITECTURE MAINTENANCE PROTEIN MBAA"/>
    <property type="match status" value="1"/>
</dbReference>
<proteinExistence type="predicted"/>
<dbReference type="InterPro" id="IPR000160">
    <property type="entry name" value="GGDEF_dom"/>
</dbReference>
<dbReference type="InterPro" id="IPR043128">
    <property type="entry name" value="Rev_trsase/Diguanyl_cyclase"/>
</dbReference>
<evidence type="ECO:0000313" key="5">
    <source>
        <dbReference type="Proteomes" id="UP001319882"/>
    </source>
</evidence>
<dbReference type="Gene3D" id="3.30.450.20">
    <property type="entry name" value="PAS domain"/>
    <property type="match status" value="1"/>
</dbReference>
<feature type="domain" description="GGDEF" evidence="3">
    <location>
        <begin position="349"/>
        <end position="487"/>
    </location>
</feature>
<keyword evidence="1" id="KW-1133">Transmembrane helix</keyword>
<dbReference type="EMBL" id="WHVL01000001">
    <property type="protein sequence ID" value="MCB8887592.1"/>
    <property type="molecule type" value="Genomic_DNA"/>
</dbReference>
<dbReference type="NCBIfam" id="TIGR00254">
    <property type="entry name" value="GGDEF"/>
    <property type="match status" value="1"/>
</dbReference>
<dbReference type="InterPro" id="IPR029787">
    <property type="entry name" value="Nucleotide_cyclase"/>
</dbReference>
<feature type="domain" description="PAS" evidence="2">
    <location>
        <begin position="195"/>
        <end position="260"/>
    </location>
</feature>
<evidence type="ECO:0000313" key="4">
    <source>
        <dbReference type="EMBL" id="MCB8887592.1"/>
    </source>
</evidence>
<dbReference type="SUPFAM" id="SSF55785">
    <property type="entry name" value="PYP-like sensor domain (PAS domain)"/>
    <property type="match status" value="1"/>
</dbReference>
<dbReference type="SMART" id="SM00091">
    <property type="entry name" value="PAS"/>
    <property type="match status" value="1"/>
</dbReference>
<dbReference type="InterPro" id="IPR052155">
    <property type="entry name" value="Biofilm_reg_signaling"/>
</dbReference>
<dbReference type="InterPro" id="IPR000014">
    <property type="entry name" value="PAS"/>
</dbReference>
<feature type="transmembrane region" description="Helical" evidence="1">
    <location>
        <begin position="12"/>
        <end position="32"/>
    </location>
</feature>
<reference evidence="4 5" key="1">
    <citation type="journal article" date="2021" name="Sci. Rep.">
        <title>Genome analysis of a halophilic bacterium Halomonas malpeensis YU-PRIM-29(T) reveals its exopolysaccharide and pigment producing capabilities.</title>
        <authorList>
            <person name="Athmika"/>
            <person name="Ghate S.D."/>
            <person name="Arun A.B."/>
            <person name="Rao S.S."/>
            <person name="Kumar S.T.A."/>
            <person name="Kandiyil M.K."/>
            <person name="Saptami K."/>
            <person name="Rekha P.D."/>
        </authorList>
    </citation>
    <scope>NUCLEOTIDE SEQUENCE [LARGE SCALE GENOMIC DNA]</scope>
    <source>
        <strain evidence="5">prim 29</strain>
    </source>
</reference>
<dbReference type="NCBIfam" id="TIGR00229">
    <property type="entry name" value="sensory_box"/>
    <property type="match status" value="1"/>
</dbReference>
<keyword evidence="1" id="KW-0812">Transmembrane</keyword>
<gene>
    <name evidence="4" type="ORF">GEV37_00410</name>
</gene>
<dbReference type="PANTHER" id="PTHR44757">
    <property type="entry name" value="DIGUANYLATE CYCLASE DGCP"/>
    <property type="match status" value="1"/>
</dbReference>
<sequence length="501" mass="55436">MAKVGLLYNKLWIPVVSGLVVASLMLVAIWEANDPGLMLRWLAILGIISLLRLWLAYRFHYANPAPRHKAWLYTFALCALVAGAVWGAAGVLFFTPNHPEQLAAVAFAMAGVTGGGTSTLSSNRWIAMGFVIQALVPLSVLFWIEGTLVSRTFGAMVVIYLGLMMTTSAQLNRIIHDNFTLRIGILTREAQLLESERRYRSIFDHSPFGVLHFDKTGTITECNDELVKILGIEADLLIDYPMLAASADPRVAEAVRDALRDGTGYFEGVLDLKENLPGTPLRAIFNSVKDIDNQAIGGVAIIEDSTERMRHEAIIHRQANYDALTDLPNRRLFMTRLMALCDDAASHERTGVLLFLDMDRFKLINDTFGHAAGDALLVQVAERLSSHLKDDDMAARLSGDEFVMLVLINQPLTEAAEARAHQRMTELKAALTGQYSLNDQWVEVTPSMGYTCFNAVECDHAEVLRQADLAMYQAKAAGRARLRRYQSEMERVAGEGGHPTS</sequence>
<feature type="transmembrane region" description="Helical" evidence="1">
    <location>
        <begin position="150"/>
        <end position="169"/>
    </location>
</feature>
<evidence type="ECO:0000259" key="2">
    <source>
        <dbReference type="PROSITE" id="PS50112"/>
    </source>
</evidence>
<dbReference type="Gene3D" id="3.30.70.270">
    <property type="match status" value="1"/>
</dbReference>
<evidence type="ECO:0000256" key="1">
    <source>
        <dbReference type="SAM" id="Phobius"/>
    </source>
</evidence>
<feature type="transmembrane region" description="Helical" evidence="1">
    <location>
        <begin position="38"/>
        <end position="59"/>
    </location>
</feature>
<keyword evidence="5" id="KW-1185">Reference proteome</keyword>
<dbReference type="Pfam" id="PF13188">
    <property type="entry name" value="PAS_8"/>
    <property type="match status" value="1"/>
</dbReference>
<keyword evidence="1" id="KW-0472">Membrane</keyword>
<dbReference type="InterPro" id="IPR035965">
    <property type="entry name" value="PAS-like_dom_sf"/>
</dbReference>
<comment type="caution">
    <text evidence="4">The sequence shown here is derived from an EMBL/GenBank/DDBJ whole genome shotgun (WGS) entry which is preliminary data.</text>
</comment>